<sequence>MAAGQEHNQGETAGAQRPVRPKKRRLDELMIERGLCDDAEEAKRLVIAHEVKVGDEYATSAAARIAPSADIWVKDRSRYVSRGGYKLEGALRAFDQSVQGASCIDMGSSTGGFSDCLLQAGAASVTCVDVNYGMLAWKVRSDPRTIVRERTNIRTATPQELGAPFDILVADLSFIGLASLAPSFARLCHRGSVFIGLVKPQFESDHDETEHGLVTDPAVRERTVEEVRQALSDNGFDVTGVIESPIRGKRAGNIEYLVRAVFGQ</sequence>
<evidence type="ECO:0000313" key="7">
    <source>
        <dbReference type="Proteomes" id="UP000182975"/>
    </source>
</evidence>
<reference evidence="7" key="1">
    <citation type="submission" date="2016-10" db="EMBL/GenBank/DDBJ databases">
        <authorList>
            <person name="Varghese N."/>
        </authorList>
    </citation>
    <scope>NUCLEOTIDE SEQUENCE [LARGE SCALE GENOMIC DNA]</scope>
    <source>
        <strain evidence="7">DSM 21843</strain>
    </source>
</reference>
<dbReference type="CDD" id="cd00165">
    <property type="entry name" value="S4"/>
    <property type="match status" value="1"/>
</dbReference>
<dbReference type="NCBIfam" id="TIGR00478">
    <property type="entry name" value="tly"/>
    <property type="match status" value="1"/>
</dbReference>
<evidence type="ECO:0000256" key="2">
    <source>
        <dbReference type="ARBA" id="ARBA00029460"/>
    </source>
</evidence>
<evidence type="ECO:0000313" key="6">
    <source>
        <dbReference type="EMBL" id="SEO64135.1"/>
    </source>
</evidence>
<dbReference type="Gene3D" id="3.10.290.10">
    <property type="entry name" value="RNA-binding S4 domain"/>
    <property type="match status" value="1"/>
</dbReference>
<dbReference type="Gene3D" id="3.40.50.150">
    <property type="entry name" value="Vaccinia Virus protein VP39"/>
    <property type="match status" value="1"/>
</dbReference>
<dbReference type="InterPro" id="IPR029063">
    <property type="entry name" value="SAM-dependent_MTases_sf"/>
</dbReference>
<dbReference type="SUPFAM" id="SSF55174">
    <property type="entry name" value="Alpha-L RNA-binding motif"/>
    <property type="match status" value="1"/>
</dbReference>
<dbReference type="CDD" id="cd02440">
    <property type="entry name" value="AdoMet_MTases"/>
    <property type="match status" value="1"/>
</dbReference>
<feature type="region of interest" description="Disordered" evidence="4">
    <location>
        <begin position="1"/>
        <end position="23"/>
    </location>
</feature>
<dbReference type="RefSeq" id="WP_066661086.1">
    <property type="nucleotide sequence ID" value="NZ_CP011402.1"/>
</dbReference>
<dbReference type="Pfam" id="PF01728">
    <property type="entry name" value="FtsJ"/>
    <property type="match status" value="1"/>
</dbReference>
<dbReference type="EMBL" id="FOEC01000003">
    <property type="protein sequence ID" value="SEO64135.1"/>
    <property type="molecule type" value="Genomic_DNA"/>
</dbReference>
<gene>
    <name evidence="6" type="ORF">SAMN02910314_00762</name>
</gene>
<proteinExistence type="inferred from homology"/>
<evidence type="ECO:0000259" key="5">
    <source>
        <dbReference type="Pfam" id="PF01728"/>
    </source>
</evidence>
<evidence type="ECO:0000256" key="4">
    <source>
        <dbReference type="SAM" id="MobiDB-lite"/>
    </source>
</evidence>
<dbReference type="PROSITE" id="PS50889">
    <property type="entry name" value="S4"/>
    <property type="match status" value="1"/>
</dbReference>
<dbReference type="InterPro" id="IPR002877">
    <property type="entry name" value="RNA_MeTrfase_FtsJ_dom"/>
</dbReference>
<comment type="similarity">
    <text evidence="2">Belongs to the TlyA family.</text>
</comment>
<dbReference type="SUPFAM" id="SSF53335">
    <property type="entry name" value="S-adenosyl-L-methionine-dependent methyltransferases"/>
    <property type="match status" value="1"/>
</dbReference>
<dbReference type="GO" id="GO:0032259">
    <property type="term" value="P:methylation"/>
    <property type="evidence" value="ECO:0007669"/>
    <property type="project" value="UniProtKB-KW"/>
</dbReference>
<dbReference type="OrthoDB" id="9784736at2"/>
<dbReference type="InterPro" id="IPR004538">
    <property type="entry name" value="Hemolysin_A/TlyA"/>
</dbReference>
<dbReference type="GO" id="GO:0003723">
    <property type="term" value="F:RNA binding"/>
    <property type="evidence" value="ECO:0007669"/>
    <property type="project" value="UniProtKB-KW"/>
</dbReference>
<dbReference type="PANTHER" id="PTHR32319:SF0">
    <property type="entry name" value="BACTERIAL HEMOLYSIN-LIKE PROTEIN"/>
    <property type="match status" value="1"/>
</dbReference>
<keyword evidence="1 3" id="KW-0694">RNA-binding</keyword>
<keyword evidence="6" id="KW-0489">Methyltransferase</keyword>
<keyword evidence="6" id="KW-0808">Transferase</keyword>
<dbReference type="PANTHER" id="PTHR32319">
    <property type="entry name" value="BACTERIAL HEMOLYSIN-LIKE PROTEIN"/>
    <property type="match status" value="1"/>
</dbReference>
<evidence type="ECO:0000256" key="1">
    <source>
        <dbReference type="ARBA" id="ARBA00022884"/>
    </source>
</evidence>
<accession>A0A1H8RCF4</accession>
<dbReference type="InterPro" id="IPR036986">
    <property type="entry name" value="S4_RNA-bd_sf"/>
</dbReference>
<feature type="domain" description="Ribosomal RNA methyltransferase FtsJ" evidence="5">
    <location>
        <begin position="79"/>
        <end position="259"/>
    </location>
</feature>
<name>A0A1H8RCF4_9ACTN</name>
<dbReference type="GO" id="GO:0008168">
    <property type="term" value="F:methyltransferase activity"/>
    <property type="evidence" value="ECO:0007669"/>
    <property type="project" value="UniProtKB-KW"/>
</dbReference>
<evidence type="ECO:0000256" key="3">
    <source>
        <dbReference type="PROSITE-ProRule" id="PRU00182"/>
    </source>
</evidence>
<dbReference type="STRING" id="79604.AAY81_02770"/>
<keyword evidence="7" id="KW-1185">Reference proteome</keyword>
<organism evidence="6 7">
    <name type="scientific">Denitrobacterium detoxificans</name>
    <dbReference type="NCBI Taxonomy" id="79604"/>
    <lineage>
        <taxon>Bacteria</taxon>
        <taxon>Bacillati</taxon>
        <taxon>Actinomycetota</taxon>
        <taxon>Coriobacteriia</taxon>
        <taxon>Eggerthellales</taxon>
        <taxon>Eggerthellaceae</taxon>
        <taxon>Denitrobacterium</taxon>
    </lineage>
</organism>
<protein>
    <submittedName>
        <fullName evidence="6">23S rRNA (Cytidine1920-2'-O)/16S rRNA (Cytidine1409-2'-O)-methyltransferase</fullName>
    </submittedName>
</protein>
<dbReference type="Proteomes" id="UP000182975">
    <property type="component" value="Unassembled WGS sequence"/>
</dbReference>
<feature type="compositionally biased region" description="Polar residues" evidence="4">
    <location>
        <begin position="1"/>
        <end position="11"/>
    </location>
</feature>
<dbReference type="InterPro" id="IPR047048">
    <property type="entry name" value="TlyA"/>
</dbReference>
<dbReference type="AlphaFoldDB" id="A0A1H8RCF4"/>